<dbReference type="InterPro" id="IPR038973">
    <property type="entry name" value="MutL/Mlh/Pms-like"/>
</dbReference>
<dbReference type="FunFam" id="3.30.565.10:FF:000003">
    <property type="entry name" value="DNA mismatch repair endonuclease MutL"/>
    <property type="match status" value="1"/>
</dbReference>
<dbReference type="CDD" id="cd16926">
    <property type="entry name" value="HATPase_MutL-MLH-PMS-like"/>
    <property type="match status" value="1"/>
</dbReference>
<dbReference type="InterPro" id="IPR014790">
    <property type="entry name" value="MutL_C"/>
</dbReference>
<dbReference type="SMART" id="SM01340">
    <property type="entry name" value="DNA_mis_repair"/>
    <property type="match status" value="1"/>
</dbReference>
<dbReference type="HAMAP" id="MF_00149">
    <property type="entry name" value="DNA_mis_repair"/>
    <property type="match status" value="1"/>
</dbReference>
<dbReference type="GO" id="GO:0030983">
    <property type="term" value="F:mismatched DNA binding"/>
    <property type="evidence" value="ECO:0007669"/>
    <property type="project" value="InterPro"/>
</dbReference>
<dbReference type="Gene3D" id="3.30.1540.20">
    <property type="entry name" value="MutL, C-terminal domain, dimerisation subdomain"/>
    <property type="match status" value="1"/>
</dbReference>
<dbReference type="PANTHER" id="PTHR10073">
    <property type="entry name" value="DNA MISMATCH REPAIR PROTEIN MLH, PMS, MUTL"/>
    <property type="match status" value="1"/>
</dbReference>
<sequence length="560" mass="62119">MGKIKRLPQEIARKIAAGEVIERPASVVKELVENALDAGASRVEIDLDKGGKALIRVRDDGQGIPAEDLPLAVERHATSKIGSEADLEAIRTLGFRGEALAAIGSVSHLIITSRPPESPLGARVEVRFGQKSEVVEAGCPQGTVVEVADLFANLPARRRFLKSDRAETTRILETVKALSLAWEGVSFRLKGQGRLLLNLPREDLPDRLGRLLGLGKKDFLPLSLEKEGVKLFGFLSRPEKARHDPRSLYFYVLRRPVKSSLLARALNEATKGFFMSRSYPAGAIFLDLPPERIDVNVHPAKLEVRFRTEGQIFSLLHQAVRQALLEKSRLKAVETRPFTPQLEDIPLEGALESAASSKEAPVVAESTFNYHSPGPRPLGQILATYILCEGDEGLVIYDQHALHERILYEKLRRAVKEKGLAGEPLLFPVVFEAQAPIIEAAEEARRFLQRLGIEARPYGPGQIAVYSWPRGFLKEDIPRVVSDILGRLSQGRMPEGSLLHEILALLACRAAVKAGDHLTEAEMTELLKEAERFPSDYCPHGRPTSAYLKKMDLERLFRRK</sequence>
<accession>A0A6G7PUP4</accession>
<dbReference type="GO" id="GO:0140664">
    <property type="term" value="F:ATP-dependent DNA damage sensor activity"/>
    <property type="evidence" value="ECO:0007669"/>
    <property type="project" value="InterPro"/>
</dbReference>
<dbReference type="Pfam" id="PF08676">
    <property type="entry name" value="MutL_C"/>
    <property type="match status" value="1"/>
</dbReference>
<dbReference type="Pfam" id="PF01119">
    <property type="entry name" value="DNA_mis_repair"/>
    <property type="match status" value="1"/>
</dbReference>
<evidence type="ECO:0000256" key="4">
    <source>
        <dbReference type="ARBA" id="ARBA00023204"/>
    </source>
</evidence>
<dbReference type="SUPFAM" id="SSF55874">
    <property type="entry name" value="ATPase domain of HSP90 chaperone/DNA topoisomerase II/histidine kinase"/>
    <property type="match status" value="1"/>
</dbReference>
<keyword evidence="3 5" id="KW-0227">DNA damage</keyword>
<dbReference type="Pfam" id="PF13589">
    <property type="entry name" value="HATPase_c_3"/>
    <property type="match status" value="1"/>
</dbReference>
<keyword evidence="6" id="KW-0540">Nuclease</keyword>
<dbReference type="CDD" id="cd00782">
    <property type="entry name" value="MutL_Trans"/>
    <property type="match status" value="1"/>
</dbReference>
<dbReference type="EMBL" id="CP048877">
    <property type="protein sequence ID" value="QIJ71399.1"/>
    <property type="molecule type" value="Genomic_DNA"/>
</dbReference>
<dbReference type="GO" id="GO:0016887">
    <property type="term" value="F:ATP hydrolysis activity"/>
    <property type="evidence" value="ECO:0007669"/>
    <property type="project" value="InterPro"/>
</dbReference>
<comment type="similarity">
    <text evidence="1 5">Belongs to the DNA mismatch repair MutL/HexB family.</text>
</comment>
<dbReference type="NCBIfam" id="TIGR00585">
    <property type="entry name" value="mutl"/>
    <property type="match status" value="1"/>
</dbReference>
<evidence type="ECO:0000256" key="3">
    <source>
        <dbReference type="ARBA" id="ARBA00022763"/>
    </source>
</evidence>
<evidence type="ECO:0000256" key="5">
    <source>
        <dbReference type="HAMAP-Rule" id="MF_00149"/>
    </source>
</evidence>
<dbReference type="InterPro" id="IPR020667">
    <property type="entry name" value="DNA_mismatch_repair_MutL"/>
</dbReference>
<organism evidence="6 7">
    <name type="scientific">Thermosulfuriphilus ammonigenes</name>
    <dbReference type="NCBI Taxonomy" id="1936021"/>
    <lineage>
        <taxon>Bacteria</taxon>
        <taxon>Pseudomonadati</taxon>
        <taxon>Thermodesulfobacteriota</taxon>
        <taxon>Thermodesulfobacteria</taxon>
        <taxon>Thermodesulfobacteriales</taxon>
        <taxon>Thermodesulfobacteriaceae</taxon>
        <taxon>Thermosulfuriphilus</taxon>
    </lineage>
</organism>
<keyword evidence="6" id="KW-0255">Endonuclease</keyword>
<dbReference type="InterPro" id="IPR014762">
    <property type="entry name" value="DNA_mismatch_repair_CS"/>
</dbReference>
<dbReference type="GO" id="GO:0005524">
    <property type="term" value="F:ATP binding"/>
    <property type="evidence" value="ECO:0007669"/>
    <property type="project" value="InterPro"/>
</dbReference>
<dbReference type="SMART" id="SM00853">
    <property type="entry name" value="MutL_C"/>
    <property type="match status" value="1"/>
</dbReference>
<dbReference type="Proteomes" id="UP000502179">
    <property type="component" value="Chromosome"/>
</dbReference>
<evidence type="ECO:0000313" key="6">
    <source>
        <dbReference type="EMBL" id="QIJ71399.1"/>
    </source>
</evidence>
<dbReference type="GO" id="GO:0006298">
    <property type="term" value="P:mismatch repair"/>
    <property type="evidence" value="ECO:0007669"/>
    <property type="project" value="UniProtKB-UniRule"/>
</dbReference>
<dbReference type="Gene3D" id="3.30.230.10">
    <property type="match status" value="1"/>
</dbReference>
<proteinExistence type="inferred from homology"/>
<keyword evidence="7" id="KW-1185">Reference proteome</keyword>
<dbReference type="InterPro" id="IPR014721">
    <property type="entry name" value="Ribsml_uS5_D2-typ_fold_subgr"/>
</dbReference>
<evidence type="ECO:0000313" key="7">
    <source>
        <dbReference type="Proteomes" id="UP000502179"/>
    </source>
</evidence>
<keyword evidence="6" id="KW-0378">Hydrolase</keyword>
<dbReference type="GO" id="GO:0032300">
    <property type="term" value="C:mismatch repair complex"/>
    <property type="evidence" value="ECO:0007669"/>
    <property type="project" value="InterPro"/>
</dbReference>
<dbReference type="SUPFAM" id="SSF54211">
    <property type="entry name" value="Ribosomal protein S5 domain 2-like"/>
    <property type="match status" value="1"/>
</dbReference>
<dbReference type="Gene3D" id="3.30.565.10">
    <property type="entry name" value="Histidine kinase-like ATPase, C-terminal domain"/>
    <property type="match status" value="1"/>
</dbReference>
<keyword evidence="4 5" id="KW-0234">DNA repair</keyword>
<dbReference type="InterPro" id="IPR002099">
    <property type="entry name" value="MutL/Mlh/PMS"/>
</dbReference>
<gene>
    <name evidence="5 6" type="primary">mutL</name>
    <name evidence="6" type="ORF">G4V39_03515</name>
</gene>
<dbReference type="Gene3D" id="3.30.1370.100">
    <property type="entry name" value="MutL, C-terminal domain, regulatory subdomain"/>
    <property type="match status" value="1"/>
</dbReference>
<dbReference type="KEGG" id="tav:G4V39_03515"/>
<dbReference type="InterPro" id="IPR042120">
    <property type="entry name" value="MutL_C_dimsub"/>
</dbReference>
<dbReference type="InterPro" id="IPR042121">
    <property type="entry name" value="MutL_C_regsub"/>
</dbReference>
<dbReference type="PROSITE" id="PS00058">
    <property type="entry name" value="DNA_MISMATCH_REPAIR_1"/>
    <property type="match status" value="1"/>
</dbReference>
<dbReference type="RefSeq" id="WP_166031620.1">
    <property type="nucleotide sequence ID" value="NZ_CP048877.1"/>
</dbReference>
<dbReference type="InterPro" id="IPR020568">
    <property type="entry name" value="Ribosomal_Su5_D2-typ_SF"/>
</dbReference>
<reference evidence="6 7" key="1">
    <citation type="submission" date="2020-02" db="EMBL/GenBank/DDBJ databases">
        <title>Genome analysis of Thermosulfuriphilus ammonigenes ST65T, an anaerobic thermophilic chemolithoautotrophic bacterium isolated from a deep-sea hydrothermal vent.</title>
        <authorList>
            <person name="Slobodkina G."/>
            <person name="Allioux M."/>
            <person name="Merkel A."/>
            <person name="Alain K."/>
            <person name="Jebbar M."/>
            <person name="Slobodkin A."/>
        </authorList>
    </citation>
    <scope>NUCLEOTIDE SEQUENCE [LARGE SCALE GENOMIC DNA]</scope>
    <source>
        <strain evidence="6 7">ST65</strain>
    </source>
</reference>
<protein>
    <recommendedName>
        <fullName evidence="2 5">DNA mismatch repair protein MutL</fullName>
    </recommendedName>
</protein>
<dbReference type="PANTHER" id="PTHR10073:SF12">
    <property type="entry name" value="DNA MISMATCH REPAIR PROTEIN MLH1"/>
    <property type="match status" value="1"/>
</dbReference>
<dbReference type="InterPro" id="IPR037198">
    <property type="entry name" value="MutL_C_sf"/>
</dbReference>
<dbReference type="InterPro" id="IPR036890">
    <property type="entry name" value="HATPase_C_sf"/>
</dbReference>
<dbReference type="GO" id="GO:0004519">
    <property type="term" value="F:endonuclease activity"/>
    <property type="evidence" value="ECO:0007669"/>
    <property type="project" value="UniProtKB-KW"/>
</dbReference>
<name>A0A6G7PUP4_9BACT</name>
<comment type="function">
    <text evidence="5">This protein is involved in the repair of mismatches in DNA. It is required for dam-dependent methyl-directed DNA mismatch repair. May act as a 'molecular matchmaker', a protein that promotes the formation of a stable complex between two or more DNA-binding proteins in an ATP-dependent manner without itself being part of a final effector complex.</text>
</comment>
<evidence type="ECO:0000256" key="1">
    <source>
        <dbReference type="ARBA" id="ARBA00006082"/>
    </source>
</evidence>
<dbReference type="SUPFAM" id="SSF118116">
    <property type="entry name" value="DNA mismatch repair protein MutL"/>
    <property type="match status" value="1"/>
</dbReference>
<dbReference type="InterPro" id="IPR013507">
    <property type="entry name" value="DNA_mismatch_S5_2-like"/>
</dbReference>
<dbReference type="AlphaFoldDB" id="A0A6G7PUP4"/>
<evidence type="ECO:0000256" key="2">
    <source>
        <dbReference type="ARBA" id="ARBA00021975"/>
    </source>
</evidence>